<evidence type="ECO:0000256" key="2">
    <source>
        <dbReference type="ARBA" id="ARBA00023015"/>
    </source>
</evidence>
<gene>
    <name evidence="7" type="primary">FUS3_2</name>
    <name evidence="7" type="ORF">CK203_067565</name>
</gene>
<evidence type="ECO:0000256" key="1">
    <source>
        <dbReference type="ARBA" id="ARBA00004123"/>
    </source>
</evidence>
<evidence type="ECO:0000256" key="4">
    <source>
        <dbReference type="ARBA" id="ARBA00023163"/>
    </source>
</evidence>
<protein>
    <submittedName>
        <fullName evidence="7">B3 domain-containing transcription factor FUS3</fullName>
    </submittedName>
</protein>
<dbReference type="AlphaFoldDB" id="A0A438EBW4"/>
<dbReference type="InterPro" id="IPR003340">
    <property type="entry name" value="B3_DNA-bd"/>
</dbReference>
<dbReference type="PANTHER" id="PTHR31140:SF73">
    <property type="entry name" value="B3 DOMAIN-CONTAINING TRANSCRIPTION FACTOR FUS3"/>
    <property type="match status" value="1"/>
</dbReference>
<dbReference type="PANTHER" id="PTHR31140">
    <property type="entry name" value="B3 DOMAIN-CONTAINING TRANSCRIPTION FACTOR ABI3"/>
    <property type="match status" value="1"/>
</dbReference>
<evidence type="ECO:0000256" key="5">
    <source>
        <dbReference type="ARBA" id="ARBA00023242"/>
    </source>
</evidence>
<dbReference type="InterPro" id="IPR044800">
    <property type="entry name" value="LEC2-like"/>
</dbReference>
<dbReference type="Gene3D" id="2.40.330.10">
    <property type="entry name" value="DNA-binding pseudobarrel domain"/>
    <property type="match status" value="1"/>
</dbReference>
<evidence type="ECO:0000313" key="8">
    <source>
        <dbReference type="Proteomes" id="UP000288805"/>
    </source>
</evidence>
<evidence type="ECO:0000256" key="3">
    <source>
        <dbReference type="ARBA" id="ARBA00023125"/>
    </source>
</evidence>
<dbReference type="EMBL" id="QGNW01001336">
    <property type="protein sequence ID" value="RVW45148.1"/>
    <property type="molecule type" value="Genomic_DNA"/>
</dbReference>
<dbReference type="PROSITE" id="PS50863">
    <property type="entry name" value="B3"/>
    <property type="match status" value="1"/>
</dbReference>
<sequence length="258" mass="28731">MMEQNEAYALMAGVGGELSFVTVRGDKTHEGSDRSPPTRDLVAASSFGVQGRKRMPRQRRSSAINLLTFAPSTSPHVPPPPPHAIDRKWLRFLFEKELKNSDVGSLRRMVLPKKSAETHLPLLEAKEGILITMYDLDGQHVWNFKYRFWPNNNSRMYVLENTGEFVNVHGLQLGDYIMLYHDGQTQSLVSVLLFDCFGSLIANGTSFVYETTCSNDSPLDFLGGSMTNYPGGSVSNYSRFGALEGFGSVESLSLDDFC</sequence>
<proteinExistence type="predicted"/>
<keyword evidence="2" id="KW-0805">Transcription regulation</keyword>
<dbReference type="InterPro" id="IPR015300">
    <property type="entry name" value="DNA-bd_pseudobarrel_sf"/>
</dbReference>
<comment type="caution">
    <text evidence="7">The sequence shown here is derived from an EMBL/GenBank/DDBJ whole genome shotgun (WGS) entry which is preliminary data.</text>
</comment>
<comment type="subcellular location">
    <subcellularLocation>
        <location evidence="1">Nucleus</location>
    </subcellularLocation>
</comment>
<keyword evidence="3" id="KW-0238">DNA-binding</keyword>
<dbReference type="Proteomes" id="UP000288805">
    <property type="component" value="Unassembled WGS sequence"/>
</dbReference>
<feature type="domain" description="TF-B3" evidence="6">
    <location>
        <begin position="94"/>
        <end position="195"/>
    </location>
</feature>
<accession>A0A438EBW4</accession>
<dbReference type="Pfam" id="PF02362">
    <property type="entry name" value="B3"/>
    <property type="match status" value="1"/>
</dbReference>
<dbReference type="GO" id="GO:0003677">
    <property type="term" value="F:DNA binding"/>
    <property type="evidence" value="ECO:0007669"/>
    <property type="project" value="UniProtKB-KW"/>
</dbReference>
<organism evidence="7 8">
    <name type="scientific">Vitis vinifera</name>
    <name type="common">Grape</name>
    <dbReference type="NCBI Taxonomy" id="29760"/>
    <lineage>
        <taxon>Eukaryota</taxon>
        <taxon>Viridiplantae</taxon>
        <taxon>Streptophyta</taxon>
        <taxon>Embryophyta</taxon>
        <taxon>Tracheophyta</taxon>
        <taxon>Spermatophyta</taxon>
        <taxon>Magnoliopsida</taxon>
        <taxon>eudicotyledons</taxon>
        <taxon>Gunneridae</taxon>
        <taxon>Pentapetalae</taxon>
        <taxon>rosids</taxon>
        <taxon>Vitales</taxon>
        <taxon>Vitaceae</taxon>
        <taxon>Viteae</taxon>
        <taxon>Vitis</taxon>
    </lineage>
</organism>
<evidence type="ECO:0000259" key="6">
    <source>
        <dbReference type="PROSITE" id="PS50863"/>
    </source>
</evidence>
<dbReference type="SMART" id="SM01019">
    <property type="entry name" value="B3"/>
    <property type="match status" value="1"/>
</dbReference>
<evidence type="ECO:0000313" key="7">
    <source>
        <dbReference type="EMBL" id="RVW45148.1"/>
    </source>
</evidence>
<reference evidence="7 8" key="1">
    <citation type="journal article" date="2018" name="PLoS Genet.">
        <title>Population sequencing reveals clonal diversity and ancestral inbreeding in the grapevine cultivar Chardonnay.</title>
        <authorList>
            <person name="Roach M.J."/>
            <person name="Johnson D.L."/>
            <person name="Bohlmann J."/>
            <person name="van Vuuren H.J."/>
            <person name="Jones S.J."/>
            <person name="Pretorius I.S."/>
            <person name="Schmidt S.A."/>
            <person name="Borneman A.R."/>
        </authorList>
    </citation>
    <scope>NUCLEOTIDE SEQUENCE [LARGE SCALE GENOMIC DNA]</scope>
    <source>
        <strain evidence="8">cv. Chardonnay</strain>
        <tissue evidence="7">Leaf</tissue>
    </source>
</reference>
<dbReference type="GO" id="GO:0003700">
    <property type="term" value="F:DNA-binding transcription factor activity"/>
    <property type="evidence" value="ECO:0007669"/>
    <property type="project" value="InterPro"/>
</dbReference>
<dbReference type="SUPFAM" id="SSF101936">
    <property type="entry name" value="DNA-binding pseudobarrel domain"/>
    <property type="match status" value="1"/>
</dbReference>
<dbReference type="CDD" id="cd10017">
    <property type="entry name" value="B3_DNA"/>
    <property type="match status" value="1"/>
</dbReference>
<dbReference type="GO" id="GO:0005634">
    <property type="term" value="C:nucleus"/>
    <property type="evidence" value="ECO:0007669"/>
    <property type="project" value="UniProtKB-SubCell"/>
</dbReference>
<keyword evidence="4" id="KW-0804">Transcription</keyword>
<keyword evidence="5" id="KW-0539">Nucleus</keyword>
<name>A0A438EBW4_VITVI</name>